<reference evidence="2 3" key="1">
    <citation type="journal article" date="2015" name="Genome Announc.">
        <title>Draft Genome Sequence and Gene Annotation of the Entomopathogenic Fungus Verticillium hemipterigenum.</title>
        <authorList>
            <person name="Horn F."/>
            <person name="Habel A."/>
            <person name="Scharf D.H."/>
            <person name="Dworschak J."/>
            <person name="Brakhage A.A."/>
            <person name="Guthke R."/>
            <person name="Hertweck C."/>
            <person name="Linde J."/>
        </authorList>
    </citation>
    <scope>NUCLEOTIDE SEQUENCE [LARGE SCALE GENOMIC DNA]</scope>
</reference>
<dbReference type="Gene3D" id="3.20.20.190">
    <property type="entry name" value="Phosphatidylinositol (PI) phosphodiesterase"/>
    <property type="match status" value="1"/>
</dbReference>
<evidence type="ECO:0000313" key="2">
    <source>
        <dbReference type="EMBL" id="CEJ81885.1"/>
    </source>
</evidence>
<name>A0A0A1T6V5_9HYPO</name>
<accession>A0A0A1T6V5</accession>
<dbReference type="AlphaFoldDB" id="A0A0A1T6V5"/>
<evidence type="ECO:0000313" key="3">
    <source>
        <dbReference type="Proteomes" id="UP000039046"/>
    </source>
</evidence>
<dbReference type="PROSITE" id="PS51704">
    <property type="entry name" value="GP_PDE"/>
    <property type="match status" value="1"/>
</dbReference>
<dbReference type="InterPro" id="IPR030395">
    <property type="entry name" value="GP_PDE_dom"/>
</dbReference>
<evidence type="ECO:0000259" key="1">
    <source>
        <dbReference type="PROSITE" id="PS51704"/>
    </source>
</evidence>
<dbReference type="Proteomes" id="UP000039046">
    <property type="component" value="Unassembled WGS sequence"/>
</dbReference>
<dbReference type="PANTHER" id="PTHR43805">
    <property type="entry name" value="GLYCEROPHOSPHORYL DIESTER PHOSPHODIESTERASE"/>
    <property type="match status" value="1"/>
</dbReference>
<sequence>MLAPRQSLLPTLRHSTTATRHYKRSLSFAAMASSPSSTGKHAVSAAPWTAAVVSAQNKSRLLPQAIAHRGYKAEWPENTIEAMRGAVEAGAHAIETDVHLSSDGVVVLSHDPTLKRCYGKEDKISDCDWESLSKLKTLKAPHLSMPRLIDVLEWMNKPANHDIWVLLDIKIDDPEDALLAAIASALDSVPPRSAPWKSRIVLGCWNATFLKAARKHLPEHAIVHISYSLSYTSHFLEQPNVGANILQRLLPGPFGSSFMRRVAGPLLVWTVNSPKAMEWCLDANLTRRNGVIDGVITDDPKEYLAVCRRWEDEQDGLVARAPALSIMQALRARLGDMFEFVGVQSAWTLFFLVRRFWAGKMDYLKKGEVL</sequence>
<dbReference type="Pfam" id="PF03009">
    <property type="entry name" value="GDPD"/>
    <property type="match status" value="1"/>
</dbReference>
<proteinExistence type="predicted"/>
<dbReference type="OrthoDB" id="1058301at2759"/>
<keyword evidence="3" id="KW-1185">Reference proteome</keyword>
<dbReference type="InterPro" id="IPR017946">
    <property type="entry name" value="PLC-like_Pdiesterase_TIM-brl"/>
</dbReference>
<dbReference type="HOGENOM" id="CLU_030006_1_2_1"/>
<dbReference type="SUPFAM" id="SSF51695">
    <property type="entry name" value="PLC-like phosphodiesterases"/>
    <property type="match status" value="1"/>
</dbReference>
<dbReference type="STRING" id="1531966.A0A0A1T6V5"/>
<protein>
    <recommendedName>
        <fullName evidence="1">GP-PDE domain-containing protein</fullName>
    </recommendedName>
</protein>
<gene>
    <name evidence="2" type="ORF">VHEMI01992</name>
</gene>
<dbReference type="GO" id="GO:0008081">
    <property type="term" value="F:phosphoric diester hydrolase activity"/>
    <property type="evidence" value="ECO:0007669"/>
    <property type="project" value="InterPro"/>
</dbReference>
<dbReference type="GO" id="GO:0006629">
    <property type="term" value="P:lipid metabolic process"/>
    <property type="evidence" value="ECO:0007669"/>
    <property type="project" value="InterPro"/>
</dbReference>
<organism evidence="2 3">
    <name type="scientific">[Torrubiella] hemipterigena</name>
    <dbReference type="NCBI Taxonomy" id="1531966"/>
    <lineage>
        <taxon>Eukaryota</taxon>
        <taxon>Fungi</taxon>
        <taxon>Dikarya</taxon>
        <taxon>Ascomycota</taxon>
        <taxon>Pezizomycotina</taxon>
        <taxon>Sordariomycetes</taxon>
        <taxon>Hypocreomycetidae</taxon>
        <taxon>Hypocreales</taxon>
        <taxon>Clavicipitaceae</taxon>
        <taxon>Clavicipitaceae incertae sedis</taxon>
        <taxon>'Torrubiella' clade</taxon>
    </lineage>
</organism>
<dbReference type="EMBL" id="CDHN01000001">
    <property type="protein sequence ID" value="CEJ81885.1"/>
    <property type="molecule type" value="Genomic_DNA"/>
</dbReference>
<feature type="domain" description="GP-PDE" evidence="1">
    <location>
        <begin position="63"/>
        <end position="307"/>
    </location>
</feature>
<dbReference type="PANTHER" id="PTHR43805:SF1">
    <property type="entry name" value="GP-PDE DOMAIN-CONTAINING PROTEIN"/>
    <property type="match status" value="1"/>
</dbReference>